<feature type="transmembrane region" description="Helical" evidence="2">
    <location>
        <begin position="226"/>
        <end position="247"/>
    </location>
</feature>
<comment type="caution">
    <text evidence="3">The sequence shown here is derived from an EMBL/GenBank/DDBJ whole genome shotgun (WGS) entry which is preliminary data.</text>
</comment>
<keyword evidence="2" id="KW-0812">Transmembrane</keyword>
<dbReference type="InterPro" id="IPR016566">
    <property type="entry name" value="UCP010219"/>
</dbReference>
<dbReference type="RefSeq" id="WP_344419345.1">
    <property type="nucleotide sequence ID" value="NZ_BAAAQK010000012.1"/>
</dbReference>
<feature type="region of interest" description="Disordered" evidence="1">
    <location>
        <begin position="1"/>
        <end position="93"/>
    </location>
</feature>
<evidence type="ECO:0008006" key="5">
    <source>
        <dbReference type="Google" id="ProtNLM"/>
    </source>
</evidence>
<feature type="transmembrane region" description="Helical" evidence="2">
    <location>
        <begin position="259"/>
        <end position="283"/>
    </location>
</feature>
<evidence type="ECO:0000313" key="4">
    <source>
        <dbReference type="Proteomes" id="UP001500449"/>
    </source>
</evidence>
<name>A0ABN2N7U5_9PSEU</name>
<proteinExistence type="predicted"/>
<dbReference type="EMBL" id="BAAAQK010000012">
    <property type="protein sequence ID" value="GAA1856749.1"/>
    <property type="molecule type" value="Genomic_DNA"/>
</dbReference>
<reference evidence="3 4" key="1">
    <citation type="journal article" date="2019" name="Int. J. Syst. Evol. Microbiol.">
        <title>The Global Catalogue of Microorganisms (GCM) 10K type strain sequencing project: providing services to taxonomists for standard genome sequencing and annotation.</title>
        <authorList>
            <consortium name="The Broad Institute Genomics Platform"/>
            <consortium name="The Broad Institute Genome Sequencing Center for Infectious Disease"/>
            <person name="Wu L."/>
            <person name="Ma J."/>
        </authorList>
    </citation>
    <scope>NUCLEOTIDE SEQUENCE [LARGE SCALE GENOMIC DNA]</scope>
    <source>
        <strain evidence="3 4">JCM 16009</strain>
    </source>
</reference>
<feature type="transmembrane region" description="Helical" evidence="2">
    <location>
        <begin position="132"/>
        <end position="149"/>
    </location>
</feature>
<accession>A0ABN2N7U5</accession>
<feature type="compositionally biased region" description="Pro residues" evidence="1">
    <location>
        <begin position="34"/>
        <end position="44"/>
    </location>
</feature>
<evidence type="ECO:0000256" key="2">
    <source>
        <dbReference type="SAM" id="Phobius"/>
    </source>
</evidence>
<feature type="compositionally biased region" description="Basic and acidic residues" evidence="1">
    <location>
        <begin position="68"/>
        <end position="79"/>
    </location>
</feature>
<organism evidence="3 4">
    <name type="scientific">Pseudonocardia ailaonensis</name>
    <dbReference type="NCBI Taxonomy" id="367279"/>
    <lineage>
        <taxon>Bacteria</taxon>
        <taxon>Bacillati</taxon>
        <taxon>Actinomycetota</taxon>
        <taxon>Actinomycetes</taxon>
        <taxon>Pseudonocardiales</taxon>
        <taxon>Pseudonocardiaceae</taxon>
        <taxon>Pseudonocardia</taxon>
    </lineage>
</organism>
<keyword evidence="4" id="KW-1185">Reference proteome</keyword>
<keyword evidence="2" id="KW-0472">Membrane</keyword>
<sequence>MTPPGPDGPDSAATTRLPRIPAGPDPEAETGPLPQVPGPVPARGPQPGGHATAETELIGRADGAPGHEPAETAETERIAPVEGAAGTEGAKPAERSMPTLMEQMGGVPGIISSTVPIAVFVVANILFDLRPALIAAIAAGVLVAIWRIARKQPLQPAISGLVGVGVCAFIAYRTGEARGFYLPGLLYSAGLALAFLVSIIVRWPLAGVIWNGINGHGQGWRKDRRMLRAYTWASAVWTLVFAARLVVQGLLYNADEDTWLGIARLVMGYPLFAVAIVVTIVAVRRAENAEKAATT</sequence>
<dbReference type="Proteomes" id="UP001500449">
    <property type="component" value="Unassembled WGS sequence"/>
</dbReference>
<evidence type="ECO:0000313" key="3">
    <source>
        <dbReference type="EMBL" id="GAA1856749.1"/>
    </source>
</evidence>
<keyword evidence="2" id="KW-1133">Transmembrane helix</keyword>
<evidence type="ECO:0000256" key="1">
    <source>
        <dbReference type="SAM" id="MobiDB-lite"/>
    </source>
</evidence>
<feature type="transmembrane region" description="Helical" evidence="2">
    <location>
        <begin position="105"/>
        <end position="126"/>
    </location>
</feature>
<gene>
    <name evidence="3" type="ORF">GCM10009836_41270</name>
</gene>
<feature type="transmembrane region" description="Helical" evidence="2">
    <location>
        <begin position="156"/>
        <end position="172"/>
    </location>
</feature>
<protein>
    <recommendedName>
        <fullName evidence="5">DUF3159 domain-containing protein</fullName>
    </recommendedName>
</protein>
<feature type="transmembrane region" description="Helical" evidence="2">
    <location>
        <begin position="184"/>
        <end position="205"/>
    </location>
</feature>
<dbReference type="Pfam" id="PF11361">
    <property type="entry name" value="DUF3159"/>
    <property type="match status" value="1"/>
</dbReference>